<dbReference type="Proteomes" id="UP000530660">
    <property type="component" value="Unassembled WGS sequence"/>
</dbReference>
<dbReference type="AlphaFoldDB" id="A0A7J7ICP6"/>
<accession>A0A7J7ICP6</accession>
<dbReference type="PANTHER" id="PTHR21481:SF0">
    <property type="entry name" value="PROTEIN CLEC16A"/>
    <property type="match status" value="1"/>
</dbReference>
<dbReference type="Pfam" id="PF09758">
    <property type="entry name" value="FPL"/>
    <property type="match status" value="1"/>
</dbReference>
<evidence type="ECO:0000256" key="1">
    <source>
        <dbReference type="ARBA" id="ARBA00023006"/>
    </source>
</evidence>
<feature type="domain" description="FPL" evidence="2">
    <location>
        <begin position="54"/>
        <end position="218"/>
    </location>
</feature>
<dbReference type="GO" id="GO:0005794">
    <property type="term" value="C:Golgi apparatus"/>
    <property type="evidence" value="ECO:0007669"/>
    <property type="project" value="TreeGrafter"/>
</dbReference>
<dbReference type="GO" id="GO:0030246">
    <property type="term" value="F:carbohydrate binding"/>
    <property type="evidence" value="ECO:0007669"/>
    <property type="project" value="UniProtKB-KW"/>
</dbReference>
<dbReference type="GO" id="GO:0016197">
    <property type="term" value="P:endosomal transport"/>
    <property type="evidence" value="ECO:0007669"/>
    <property type="project" value="TreeGrafter"/>
</dbReference>
<dbReference type="GO" id="GO:0006914">
    <property type="term" value="P:autophagy"/>
    <property type="evidence" value="ECO:0007669"/>
    <property type="project" value="UniProtKB-KW"/>
</dbReference>
<evidence type="ECO:0000313" key="4">
    <source>
        <dbReference type="Proteomes" id="UP000530660"/>
    </source>
</evidence>
<dbReference type="OrthoDB" id="294052at2759"/>
<dbReference type="InterPro" id="IPR019155">
    <property type="entry name" value="CLEC16A/TT9_N"/>
</dbReference>
<dbReference type="PANTHER" id="PTHR21481">
    <property type="entry name" value="PROTEIN CLEC16A"/>
    <property type="match status" value="1"/>
</dbReference>
<organism evidence="3 4">
    <name type="scientific">Cyanidiococcus yangmingshanensis</name>
    <dbReference type="NCBI Taxonomy" id="2690220"/>
    <lineage>
        <taxon>Eukaryota</taxon>
        <taxon>Rhodophyta</taxon>
        <taxon>Bangiophyceae</taxon>
        <taxon>Cyanidiales</taxon>
        <taxon>Cyanidiaceae</taxon>
        <taxon>Cyanidiococcus</taxon>
    </lineage>
</organism>
<evidence type="ECO:0000259" key="2">
    <source>
        <dbReference type="Pfam" id="PF09758"/>
    </source>
</evidence>
<dbReference type="InterPro" id="IPR039272">
    <property type="entry name" value="CLEC16A/TT9"/>
</dbReference>
<comment type="caution">
    <text evidence="3">The sequence shown here is derived from an EMBL/GenBank/DDBJ whole genome shotgun (WGS) entry which is preliminary data.</text>
</comment>
<protein>
    <submittedName>
        <fullName evidence="3">C-type lectin domain 16, member A</fullName>
    </submittedName>
</protein>
<dbReference type="GO" id="GO:0005770">
    <property type="term" value="C:late endosome"/>
    <property type="evidence" value="ECO:0007669"/>
    <property type="project" value="TreeGrafter"/>
</dbReference>
<dbReference type="GO" id="GO:0007034">
    <property type="term" value="P:vacuolar transport"/>
    <property type="evidence" value="ECO:0007669"/>
    <property type="project" value="TreeGrafter"/>
</dbReference>
<keyword evidence="3" id="KW-0430">Lectin</keyword>
<sequence>MSSSTPSRTGVALRSPWRGWLRAEVGTSQRVEQLTRIISGSDLVDVQARCDALSELVELVLSTEPNERELARTAFLEYDTWVSILQLALHPWKTREELAFRVKALQAASMILWNIRDPILLAYLLSRDALRQVILAAPLFCGSGSPDDAHSRDLVEESDLLPSYLSLLRTVCLRLDASSLPLVFPDEGDSFPLLSGATQFLDDRDRLIRAAAHGIILALVHISAEAPELDRFLAREVEEKDSFARHCLANLQRVATAGLSADTDRTAAAATELDDAFEFLNELVKQAGPRVQVALLAQLRDQLLTPWLVAAANGERVDLTASDAVRLSIYFMECAQSALVCSEFCAALVRSDQRTALLSRLIATRWSNGELIAEHERLRCMTAYAASLRHCVDARETLSALIDTACQHEMCIHLDPGREFWRSVFDEKAVVTGGAAAALELTLLRLVISVGDPERLSLIAPPVFQLYRERLGDIQARLEQNSQYARHLGRVLADAQERELLRNDLLQLLSRRCLPVFGPKSVAHGHKSEQADEPGVCIEQVAADIGFWLLAHAMRDSSERNITFPMPGDAQDRESYTTLQFELRFVQYLQVALADDTAHDVDELLAPLRACERARADLTRWSPQSEDAMTLAQTDVFSCLLEGKRMLCAVDEHQSKMLVVGEALEVGGFQPLIWIPLEHILDITEPEQTQSSSSEAWCVLIQRTDLEPVLNLLFESEALARDFVTHVAKRFPQAAAWRATLLREALLLPIP</sequence>
<dbReference type="EMBL" id="VWRR01000017">
    <property type="protein sequence ID" value="KAF6000865.1"/>
    <property type="molecule type" value="Genomic_DNA"/>
</dbReference>
<evidence type="ECO:0000313" key="3">
    <source>
        <dbReference type="EMBL" id="KAF6000865.1"/>
    </source>
</evidence>
<proteinExistence type="predicted"/>
<reference evidence="3 4" key="1">
    <citation type="journal article" date="2020" name="J. Phycol.">
        <title>Comparative genome analysis reveals Cyanidiococcus gen. nov., a new extremophilic red algal genus sister to Cyanidioschyzon (Cyanidioschyzonaceae, Rhodophyta).</title>
        <authorList>
            <person name="Liu S.-L."/>
            <person name="Chiang Y.-R."/>
            <person name="Yoon H.S."/>
            <person name="Fu H.-Y."/>
        </authorList>
    </citation>
    <scope>NUCLEOTIDE SEQUENCE [LARGE SCALE GENOMIC DNA]</scope>
    <source>
        <strain evidence="3 4">THAL066</strain>
    </source>
</reference>
<gene>
    <name evidence="3" type="primary">CLEC16A</name>
    <name evidence="3" type="ORF">F1559_001711</name>
</gene>
<keyword evidence="4" id="KW-1185">Reference proteome</keyword>
<dbReference type="GO" id="GO:1901096">
    <property type="term" value="P:regulation of autophagosome maturation"/>
    <property type="evidence" value="ECO:0007669"/>
    <property type="project" value="TreeGrafter"/>
</dbReference>
<name>A0A7J7ICP6_9RHOD</name>
<keyword evidence="1" id="KW-0072">Autophagy</keyword>